<protein>
    <recommendedName>
        <fullName evidence="2">CHAT domain-containing protein</fullName>
    </recommendedName>
</protein>
<reference evidence="3" key="1">
    <citation type="submission" date="2020-10" db="EMBL/GenBank/DDBJ databases">
        <title>Sequencing the genomes of 1000 actinobacteria strains.</title>
        <authorList>
            <person name="Klenk H.-P."/>
        </authorList>
    </citation>
    <scope>NUCLEOTIDE SEQUENCE</scope>
    <source>
        <strain evidence="3">DSM 46832</strain>
    </source>
</reference>
<sequence length="1318" mass="142375">MTDLRGGDDAGADRLGPEAGPDQELREVTEGIAEVRDELTTFDTDPDYRNSLLAQYRAERTYELARLSWQRYLLLDDRPDVEPDDTAAALRTAMESLQQARAGLPTDSELGVDLAWWLGGGWTERYLADADPAALDQVIRLAAEVAGAGATVPGAVGPARHRLAEALLERHGLAADPDDLHRAAAEAELALRQDPTGDPEAESGWWYGAMFTAGMARARRWIADRQRDDLDAAIGHLDRLATADPQDGPDPATLSGLARMYHDRAALLTDDEPTDRTAAASDLTAGQRWVRIALDRCGADDPARPGILAARALLSWARYRGSGQLDDLVAAEPELTEAVEAQDGSSGERETLLAIRAMLVAERTVRGVPHRPTDGATLDQAYAGMWQEYDRVRQEQAGAGSTDVPAEPVLPPLPPPGTEPPPEQLRGLLDQAIDAWSKLPARAPERARFAAMLVTTLMARHTRQHDLLPHPRSDELVESARTAYPDDAGWQQRLLAFEGMLGVLRARQGDTAPLDDGLAAMAKARRLAADSPSGTDLDIAIATMRQVGAQLTDDLGGTTRAIAEHADIAARPDLTEQQRSLLHLQDAAVRVAHGLQHRDRVEVDSALAELRAELAQLPEQDPRRTALTPLLTMADLWQRAFSTDRPDPAVLEQVAEQLGTMAGRSGAASLADLDVYAMLARAGAAVAGYDQPGLERQIAQLRQRIDQMPVHELPAITLRIMLAGVYMMRLEAWRTFADADRAVEELELVRPYVVDPTHQLWSAEMSWLSRAYRARDDRTHDDRARSREAGLQALRGYAWRTLVQSGTAEAALASRDVLDDATEVFDWCVSDNEPAQAVRALDACRGLVLQAASHSRDLPALLLAAGQPELADRWRSGSRASGPIPAGLRQQVMRTLFAHERSLRIGGRIELLDPPEPAEITDALRSAGADALVYLVPATSERPPIAVLVPANGEPEIVALPMLAARFSALDGYLATRLAGRRVAAGARDAVPPDPSDGAAADPEAYQALRRLSDWAWYAAMEQILQYCARREFSRPYRLVLVPMGPFGLVPWHAARAPGGRYVISDAVLSYAASARMFCGTIRREPVRTGADSLIVGDPTGDLVHAEAEASAIRSTFHPAAPYLGRPGSGTATGPASPAELLSWLESSLTADRGVLHLACHGVVVPDGPERSYLVLAGSAGPTPLTAERISETARRSEGGFQLAAVVLAACSSAVPGRAYDEAYSLATVFLMAGARSVVGSLWPVPDEATSLLMYMLHHYLAVDRMGPAQALRLAQLWMLDPDRGVPAGMPATLRSRLAAIDPDDLGGWAGFNHLGQW</sequence>
<organism evidence="3 4">
    <name type="scientific">Plantactinospora soyae</name>
    <dbReference type="NCBI Taxonomy" id="1544732"/>
    <lineage>
        <taxon>Bacteria</taxon>
        <taxon>Bacillati</taxon>
        <taxon>Actinomycetota</taxon>
        <taxon>Actinomycetes</taxon>
        <taxon>Micromonosporales</taxon>
        <taxon>Micromonosporaceae</taxon>
        <taxon>Plantactinospora</taxon>
    </lineage>
</organism>
<comment type="caution">
    <text evidence="3">The sequence shown here is derived from an EMBL/GenBank/DDBJ whole genome shotgun (WGS) entry which is preliminary data.</text>
</comment>
<evidence type="ECO:0000256" key="1">
    <source>
        <dbReference type="SAM" id="MobiDB-lite"/>
    </source>
</evidence>
<name>A0A927MBY6_9ACTN</name>
<gene>
    <name evidence="3" type="ORF">H4W31_007566</name>
</gene>
<dbReference type="RefSeq" id="WP_192770911.1">
    <property type="nucleotide sequence ID" value="NZ_JADBEB010000001.1"/>
</dbReference>
<evidence type="ECO:0000313" key="3">
    <source>
        <dbReference type="EMBL" id="MBE1491928.1"/>
    </source>
</evidence>
<feature type="region of interest" description="Disordered" evidence="1">
    <location>
        <begin position="1"/>
        <end position="29"/>
    </location>
</feature>
<feature type="compositionally biased region" description="Basic and acidic residues" evidence="1">
    <location>
        <begin position="1"/>
        <end position="16"/>
    </location>
</feature>
<dbReference type="Pfam" id="PF12770">
    <property type="entry name" value="CHAT"/>
    <property type="match status" value="1"/>
</dbReference>
<dbReference type="Proteomes" id="UP000649753">
    <property type="component" value="Unassembled WGS sequence"/>
</dbReference>
<keyword evidence="4" id="KW-1185">Reference proteome</keyword>
<evidence type="ECO:0000259" key="2">
    <source>
        <dbReference type="Pfam" id="PF12770"/>
    </source>
</evidence>
<feature type="compositionally biased region" description="Pro residues" evidence="1">
    <location>
        <begin position="408"/>
        <end position="420"/>
    </location>
</feature>
<accession>A0A927MBY6</accession>
<dbReference type="EMBL" id="JADBEB010000001">
    <property type="protein sequence ID" value="MBE1491928.1"/>
    <property type="molecule type" value="Genomic_DNA"/>
</dbReference>
<proteinExistence type="predicted"/>
<dbReference type="InterPro" id="IPR024983">
    <property type="entry name" value="CHAT_dom"/>
</dbReference>
<feature type="region of interest" description="Disordered" evidence="1">
    <location>
        <begin position="394"/>
        <end position="420"/>
    </location>
</feature>
<evidence type="ECO:0000313" key="4">
    <source>
        <dbReference type="Proteomes" id="UP000649753"/>
    </source>
</evidence>
<feature type="domain" description="CHAT" evidence="2">
    <location>
        <begin position="1012"/>
        <end position="1317"/>
    </location>
</feature>